<dbReference type="CDD" id="cd17370">
    <property type="entry name" value="MFS_MJ1317_like"/>
    <property type="match status" value="1"/>
</dbReference>
<proteinExistence type="predicted"/>
<keyword evidence="1 4" id="KW-0812">Transmembrane</keyword>
<feature type="transmembrane region" description="Helical" evidence="4">
    <location>
        <begin position="141"/>
        <end position="161"/>
    </location>
</feature>
<evidence type="ECO:0000256" key="4">
    <source>
        <dbReference type="SAM" id="Phobius"/>
    </source>
</evidence>
<dbReference type="PANTHER" id="PTHR23518:SF2">
    <property type="entry name" value="MAJOR FACILITATOR SUPERFAMILY TRANSPORTER"/>
    <property type="match status" value="1"/>
</dbReference>
<dbReference type="Proteomes" id="UP000885931">
    <property type="component" value="Unassembled WGS sequence"/>
</dbReference>
<organism evidence="6">
    <name type="scientific">candidate division WOR-3 bacterium</name>
    <dbReference type="NCBI Taxonomy" id="2052148"/>
    <lineage>
        <taxon>Bacteria</taxon>
        <taxon>Bacteria division WOR-3</taxon>
    </lineage>
</organism>
<comment type="caution">
    <text evidence="6">The sequence shown here is derived from an EMBL/GenBank/DDBJ whole genome shotgun (WGS) entry which is preliminary data.</text>
</comment>
<sequence>MEKKKLPRNVVVFGFVSFFTDISSEMIYPLIPLFLTSVLGVGASFLGLIEGIAEATASILKTFSGYISDRVKRRKPLVLLGYGLSTISKPTVGLATRWVHVLIARFLDRTGKGIRTSPRDALIAETVDKTSRGKAFGFHRAMDTLGAVVGPLLAYGLLNIFKGYFPEAKSLRLVFLSAFVPGFIAFVILLLFVTEKAREKRERRAFLGTLRSMPRHFLAFLFVMGIFALGNSSDTFLILRSQNIGFNYTEIPLLYMTFNIIYALSAMPLGSLSDKIGRKATIGAGFAVYGLVYLLFALLRSPSFLWLLWGLYGIYYGFTEGVGRAFVADLVDESRRGTAYGIYHMVIGLLLFPASFIAGILWDRVSPSAPFYFGAFMAFLSAILLLLLTVEKPRAQA</sequence>
<name>A0A7C0XA66_UNCW3</name>
<protein>
    <submittedName>
        <fullName evidence="6">MFS transporter</fullName>
    </submittedName>
</protein>
<feature type="transmembrane region" description="Helical" evidence="4">
    <location>
        <begin position="305"/>
        <end position="327"/>
    </location>
</feature>
<dbReference type="InterPro" id="IPR011701">
    <property type="entry name" value="MFS"/>
</dbReference>
<feature type="transmembrane region" description="Helical" evidence="4">
    <location>
        <begin position="215"/>
        <end position="233"/>
    </location>
</feature>
<evidence type="ECO:0000313" key="6">
    <source>
        <dbReference type="EMBL" id="HDM90836.1"/>
    </source>
</evidence>
<feature type="transmembrane region" description="Helical" evidence="4">
    <location>
        <begin position="173"/>
        <end position="194"/>
    </location>
</feature>
<dbReference type="SUPFAM" id="SSF103473">
    <property type="entry name" value="MFS general substrate transporter"/>
    <property type="match status" value="1"/>
</dbReference>
<dbReference type="Gene3D" id="1.20.1250.20">
    <property type="entry name" value="MFS general substrate transporter like domains"/>
    <property type="match status" value="2"/>
</dbReference>
<dbReference type="PROSITE" id="PS50850">
    <property type="entry name" value="MFS"/>
    <property type="match status" value="1"/>
</dbReference>
<dbReference type="PANTHER" id="PTHR23518">
    <property type="entry name" value="C-METHYLTRANSFERASE"/>
    <property type="match status" value="1"/>
</dbReference>
<evidence type="ECO:0000259" key="5">
    <source>
        <dbReference type="PROSITE" id="PS50850"/>
    </source>
</evidence>
<feature type="transmembrane region" description="Helical" evidence="4">
    <location>
        <begin position="368"/>
        <end position="390"/>
    </location>
</feature>
<feature type="transmembrane region" description="Helical" evidence="4">
    <location>
        <begin position="280"/>
        <end position="299"/>
    </location>
</feature>
<dbReference type="InterPro" id="IPR020846">
    <property type="entry name" value="MFS_dom"/>
</dbReference>
<accession>A0A7C0XA66</accession>
<dbReference type="AlphaFoldDB" id="A0A7C0XA66"/>
<dbReference type="GO" id="GO:0022857">
    <property type="term" value="F:transmembrane transporter activity"/>
    <property type="evidence" value="ECO:0007669"/>
    <property type="project" value="InterPro"/>
</dbReference>
<evidence type="ECO:0000256" key="1">
    <source>
        <dbReference type="ARBA" id="ARBA00022692"/>
    </source>
</evidence>
<dbReference type="Pfam" id="PF07690">
    <property type="entry name" value="MFS_1"/>
    <property type="match status" value="1"/>
</dbReference>
<reference evidence="6" key="1">
    <citation type="journal article" date="2020" name="mSystems">
        <title>Genome- and Community-Level Interaction Insights into Carbon Utilization and Element Cycling Functions of Hydrothermarchaeota in Hydrothermal Sediment.</title>
        <authorList>
            <person name="Zhou Z."/>
            <person name="Liu Y."/>
            <person name="Xu W."/>
            <person name="Pan J."/>
            <person name="Luo Z.H."/>
            <person name="Li M."/>
        </authorList>
    </citation>
    <scope>NUCLEOTIDE SEQUENCE [LARGE SCALE GENOMIC DNA]</scope>
    <source>
        <strain evidence="6">HyVt-237</strain>
    </source>
</reference>
<feature type="domain" description="Major facilitator superfamily (MFS) profile" evidence="5">
    <location>
        <begin position="9"/>
        <end position="393"/>
    </location>
</feature>
<keyword evidence="2 4" id="KW-1133">Transmembrane helix</keyword>
<dbReference type="InterPro" id="IPR036259">
    <property type="entry name" value="MFS_trans_sf"/>
</dbReference>
<keyword evidence="3 4" id="KW-0472">Membrane</keyword>
<feature type="transmembrane region" description="Helical" evidence="4">
    <location>
        <begin position="339"/>
        <end position="362"/>
    </location>
</feature>
<evidence type="ECO:0000256" key="3">
    <source>
        <dbReference type="ARBA" id="ARBA00023136"/>
    </source>
</evidence>
<dbReference type="EMBL" id="DRBW01000238">
    <property type="protein sequence ID" value="HDM90836.1"/>
    <property type="molecule type" value="Genomic_DNA"/>
</dbReference>
<evidence type="ECO:0000256" key="2">
    <source>
        <dbReference type="ARBA" id="ARBA00022989"/>
    </source>
</evidence>
<gene>
    <name evidence="6" type="ORF">ENG67_06495</name>
</gene>
<feature type="transmembrane region" description="Helical" evidence="4">
    <location>
        <begin position="26"/>
        <end position="49"/>
    </location>
</feature>
<feature type="transmembrane region" description="Helical" evidence="4">
    <location>
        <begin position="253"/>
        <end position="273"/>
    </location>
</feature>